<keyword evidence="6 7" id="KW-0472">Membrane</keyword>
<feature type="transmembrane region" description="Helical" evidence="7">
    <location>
        <begin position="56"/>
        <end position="79"/>
    </location>
</feature>
<evidence type="ECO:0000256" key="6">
    <source>
        <dbReference type="ARBA" id="ARBA00023136"/>
    </source>
</evidence>
<dbReference type="InterPro" id="IPR051907">
    <property type="entry name" value="DoxX-like_oxidoreductase"/>
</dbReference>
<keyword evidence="5 7" id="KW-1133">Transmembrane helix</keyword>
<reference evidence="8 9" key="1">
    <citation type="submission" date="2017-05" db="EMBL/GenBank/DDBJ databases">
        <authorList>
            <person name="Varghese N."/>
            <person name="Submissions S."/>
        </authorList>
    </citation>
    <scope>NUCLEOTIDE SEQUENCE [LARGE SCALE GENOMIC DNA]</scope>
    <source>
        <strain evidence="8 9">DSM 27040</strain>
    </source>
</reference>
<protein>
    <submittedName>
        <fullName evidence="8">Putative oxidoreductase</fullName>
    </submittedName>
</protein>
<keyword evidence="4 7" id="KW-0812">Transmembrane</keyword>
<dbReference type="RefSeq" id="WP_142533609.1">
    <property type="nucleotide sequence ID" value="NZ_FXTB01000005.1"/>
</dbReference>
<comment type="subcellular location">
    <subcellularLocation>
        <location evidence="1">Cell membrane</location>
        <topology evidence="1">Multi-pass membrane protein</topology>
    </subcellularLocation>
</comment>
<evidence type="ECO:0000313" key="8">
    <source>
        <dbReference type="EMBL" id="SMO70475.1"/>
    </source>
</evidence>
<evidence type="ECO:0000256" key="2">
    <source>
        <dbReference type="ARBA" id="ARBA00006679"/>
    </source>
</evidence>
<comment type="similarity">
    <text evidence="2">Belongs to the DoxX family.</text>
</comment>
<evidence type="ECO:0000256" key="3">
    <source>
        <dbReference type="ARBA" id="ARBA00022475"/>
    </source>
</evidence>
<dbReference type="OrthoDB" id="9813193at2"/>
<dbReference type="Pfam" id="PF07681">
    <property type="entry name" value="DoxX"/>
    <property type="match status" value="1"/>
</dbReference>
<feature type="transmembrane region" description="Helical" evidence="7">
    <location>
        <begin position="12"/>
        <end position="36"/>
    </location>
</feature>
<evidence type="ECO:0000313" key="9">
    <source>
        <dbReference type="Proteomes" id="UP000319040"/>
    </source>
</evidence>
<dbReference type="EMBL" id="FXTB01000005">
    <property type="protein sequence ID" value="SMO70475.1"/>
    <property type="molecule type" value="Genomic_DNA"/>
</dbReference>
<keyword evidence="3" id="KW-1003">Cell membrane</keyword>
<accession>A0A521DFV9</accession>
<gene>
    <name evidence="8" type="ORF">SAMN06265379_105158</name>
</gene>
<dbReference type="InterPro" id="IPR032808">
    <property type="entry name" value="DoxX"/>
</dbReference>
<keyword evidence="9" id="KW-1185">Reference proteome</keyword>
<organism evidence="8 9">
    <name type="scientific">Saccharicrinis carchari</name>
    <dbReference type="NCBI Taxonomy" id="1168039"/>
    <lineage>
        <taxon>Bacteria</taxon>
        <taxon>Pseudomonadati</taxon>
        <taxon>Bacteroidota</taxon>
        <taxon>Bacteroidia</taxon>
        <taxon>Marinilabiliales</taxon>
        <taxon>Marinilabiliaceae</taxon>
        <taxon>Saccharicrinis</taxon>
    </lineage>
</organism>
<proteinExistence type="inferred from homology"/>
<dbReference type="GO" id="GO:0005886">
    <property type="term" value="C:plasma membrane"/>
    <property type="evidence" value="ECO:0007669"/>
    <property type="project" value="UniProtKB-SubCell"/>
</dbReference>
<dbReference type="Proteomes" id="UP000319040">
    <property type="component" value="Unassembled WGS sequence"/>
</dbReference>
<sequence>MTRLLHKILYTAGYPIAISVALLLLRISVGLLMLTHGYSKFLLLLGDEPIQFADPIGIGVTASLALTVFAEFFCSILLMLGIATRLSAIPLLITMLVAAFVFHAQDPFARQELPLLYATIYLAIIIVGAGKYSVDNWISKKIG</sequence>
<evidence type="ECO:0000256" key="5">
    <source>
        <dbReference type="ARBA" id="ARBA00022989"/>
    </source>
</evidence>
<dbReference type="PANTHER" id="PTHR33452">
    <property type="entry name" value="OXIDOREDUCTASE CATD-RELATED"/>
    <property type="match status" value="1"/>
</dbReference>
<dbReference type="PANTHER" id="PTHR33452:SF1">
    <property type="entry name" value="INNER MEMBRANE PROTEIN YPHA-RELATED"/>
    <property type="match status" value="1"/>
</dbReference>
<feature type="transmembrane region" description="Helical" evidence="7">
    <location>
        <begin position="115"/>
        <end position="134"/>
    </location>
</feature>
<name>A0A521DFV9_SACCC</name>
<evidence type="ECO:0000256" key="7">
    <source>
        <dbReference type="SAM" id="Phobius"/>
    </source>
</evidence>
<feature type="transmembrane region" description="Helical" evidence="7">
    <location>
        <begin position="86"/>
        <end position="103"/>
    </location>
</feature>
<dbReference type="AlphaFoldDB" id="A0A521DFV9"/>
<evidence type="ECO:0000256" key="1">
    <source>
        <dbReference type="ARBA" id="ARBA00004651"/>
    </source>
</evidence>
<evidence type="ECO:0000256" key="4">
    <source>
        <dbReference type="ARBA" id="ARBA00022692"/>
    </source>
</evidence>